<evidence type="ECO:0000256" key="3">
    <source>
        <dbReference type="ARBA" id="ARBA00023163"/>
    </source>
</evidence>
<evidence type="ECO:0000313" key="7">
    <source>
        <dbReference type="EMBL" id="KIL40444.1"/>
    </source>
</evidence>
<name>A0ABR5AHF2_9BACL</name>
<dbReference type="InterPro" id="IPR011006">
    <property type="entry name" value="CheY-like_superfamily"/>
</dbReference>
<protein>
    <recommendedName>
        <fullName evidence="9">DNA-binding response regulator</fullName>
    </recommendedName>
</protein>
<evidence type="ECO:0000313" key="8">
    <source>
        <dbReference type="Proteomes" id="UP000031967"/>
    </source>
</evidence>
<keyword evidence="3" id="KW-0804">Transcription</keyword>
<dbReference type="PROSITE" id="PS50110">
    <property type="entry name" value="RESPONSE_REGULATORY"/>
    <property type="match status" value="1"/>
</dbReference>
<keyword evidence="4" id="KW-0597">Phosphoprotein</keyword>
<dbReference type="PRINTS" id="PR00032">
    <property type="entry name" value="HTHARAC"/>
</dbReference>
<evidence type="ECO:0000259" key="6">
    <source>
        <dbReference type="PROSITE" id="PS50110"/>
    </source>
</evidence>
<evidence type="ECO:0000259" key="5">
    <source>
        <dbReference type="PROSITE" id="PS01124"/>
    </source>
</evidence>
<proteinExistence type="predicted"/>
<accession>A0ABR5AHF2</accession>
<dbReference type="Gene3D" id="1.10.10.60">
    <property type="entry name" value="Homeodomain-like"/>
    <property type="match status" value="2"/>
</dbReference>
<dbReference type="InterPro" id="IPR009057">
    <property type="entry name" value="Homeodomain-like_sf"/>
</dbReference>
<dbReference type="SMART" id="SM00448">
    <property type="entry name" value="REC"/>
    <property type="match status" value="1"/>
</dbReference>
<feature type="modified residue" description="4-aspartylphosphate" evidence="4">
    <location>
        <position position="55"/>
    </location>
</feature>
<comment type="caution">
    <text evidence="7">The sequence shown here is derived from an EMBL/GenBank/DDBJ whole genome shotgun (WGS) entry which is preliminary data.</text>
</comment>
<dbReference type="EMBL" id="JXAK01000021">
    <property type="protein sequence ID" value="KIL40444.1"/>
    <property type="molecule type" value="Genomic_DNA"/>
</dbReference>
<evidence type="ECO:0008006" key="9">
    <source>
        <dbReference type="Google" id="ProtNLM"/>
    </source>
</evidence>
<dbReference type="CDD" id="cd17536">
    <property type="entry name" value="REC_YesN-like"/>
    <property type="match status" value="1"/>
</dbReference>
<dbReference type="PROSITE" id="PS01124">
    <property type="entry name" value="HTH_ARAC_FAMILY_2"/>
    <property type="match status" value="1"/>
</dbReference>
<dbReference type="SUPFAM" id="SSF46689">
    <property type="entry name" value="Homeodomain-like"/>
    <property type="match status" value="2"/>
</dbReference>
<keyword evidence="2" id="KW-0238">DNA-binding</keyword>
<feature type="domain" description="HTH araC/xylS-type" evidence="5">
    <location>
        <begin position="262"/>
        <end position="360"/>
    </location>
</feature>
<dbReference type="InterPro" id="IPR001789">
    <property type="entry name" value="Sig_transdc_resp-reg_receiver"/>
</dbReference>
<feature type="domain" description="Response regulatory" evidence="6">
    <location>
        <begin position="3"/>
        <end position="120"/>
    </location>
</feature>
<dbReference type="RefSeq" id="WP_041048092.1">
    <property type="nucleotide sequence ID" value="NZ_JXAK01000021.1"/>
</dbReference>
<dbReference type="Proteomes" id="UP000031967">
    <property type="component" value="Unassembled WGS sequence"/>
</dbReference>
<evidence type="ECO:0000256" key="1">
    <source>
        <dbReference type="ARBA" id="ARBA00023015"/>
    </source>
</evidence>
<dbReference type="InterPro" id="IPR018060">
    <property type="entry name" value="HTH_AraC"/>
</dbReference>
<organism evidence="7 8">
    <name type="scientific">Gordoniibacillus kamchatkensis</name>
    <dbReference type="NCBI Taxonomy" id="1590651"/>
    <lineage>
        <taxon>Bacteria</taxon>
        <taxon>Bacillati</taxon>
        <taxon>Bacillota</taxon>
        <taxon>Bacilli</taxon>
        <taxon>Bacillales</taxon>
        <taxon>Paenibacillaceae</taxon>
        <taxon>Gordoniibacillus</taxon>
    </lineage>
</organism>
<reference evidence="7 8" key="1">
    <citation type="submission" date="2014-12" db="EMBL/GenBank/DDBJ databases">
        <title>Draft genome sequence of Paenibacillus kamchatkensis strain B-2647.</title>
        <authorList>
            <person name="Karlyshev A.V."/>
            <person name="Kudryashova E.B."/>
        </authorList>
    </citation>
    <scope>NUCLEOTIDE SEQUENCE [LARGE SCALE GENOMIC DNA]</scope>
    <source>
        <strain evidence="7 8">VKM B-2647</strain>
    </source>
</reference>
<dbReference type="SMART" id="SM00342">
    <property type="entry name" value="HTH_ARAC"/>
    <property type="match status" value="1"/>
</dbReference>
<keyword evidence="8" id="KW-1185">Reference proteome</keyword>
<sequence>MYKVIIIDDEPWSREVVKSLVAWDTMQLTVAAEVESGTEGLQRMEEIQPHIVITDMRMPGLDGVELLQQMQARFPSMKLIVMSGYNDFVYLRQAIRSRAVEYLLKPINPDDLNAALARSIQELDQLQTPWNTTHVFTDKTVLDRYLTYRRQVSEQLHDLDGASVLGSFGKLEQFLRDKLPSVHDGAIVTQIAHEFIVILEAFMADNDIALKHLWGDSGDNERSTTLVWNSVTEVFEYLGRYYTNIIEAVEEMRKNRNRLKVSDVQSYIDRHFQDAISLETVAQRFFISKEHLSRVFKADTGENLSDYILRKRMEKARELIAEGRQEIKHIALMTGYPDLAYFYKVFKKYYGLTPGELRKGGGPFSHQ</sequence>
<dbReference type="InterPro" id="IPR020449">
    <property type="entry name" value="Tscrpt_reg_AraC-type_HTH"/>
</dbReference>
<dbReference type="Pfam" id="PF00072">
    <property type="entry name" value="Response_reg"/>
    <property type="match status" value="1"/>
</dbReference>
<keyword evidence="1" id="KW-0805">Transcription regulation</keyword>
<evidence type="ECO:0000256" key="2">
    <source>
        <dbReference type="ARBA" id="ARBA00023125"/>
    </source>
</evidence>
<evidence type="ECO:0000256" key="4">
    <source>
        <dbReference type="PROSITE-ProRule" id="PRU00169"/>
    </source>
</evidence>
<dbReference type="SUPFAM" id="SSF52172">
    <property type="entry name" value="CheY-like"/>
    <property type="match status" value="1"/>
</dbReference>
<dbReference type="Pfam" id="PF12833">
    <property type="entry name" value="HTH_18"/>
    <property type="match status" value="1"/>
</dbReference>
<dbReference type="PANTHER" id="PTHR43280:SF2">
    <property type="entry name" value="HTH-TYPE TRANSCRIPTIONAL REGULATOR EXSA"/>
    <property type="match status" value="1"/>
</dbReference>
<dbReference type="Gene3D" id="3.40.50.2300">
    <property type="match status" value="1"/>
</dbReference>
<gene>
    <name evidence="7" type="ORF">SD70_13620</name>
</gene>
<dbReference type="PANTHER" id="PTHR43280">
    <property type="entry name" value="ARAC-FAMILY TRANSCRIPTIONAL REGULATOR"/>
    <property type="match status" value="1"/>
</dbReference>